<gene>
    <name evidence="2" type="ORF">GOODEAATRI_002432</name>
</gene>
<dbReference type="Proteomes" id="UP001476798">
    <property type="component" value="Unassembled WGS sequence"/>
</dbReference>
<protein>
    <submittedName>
        <fullName evidence="2">Uncharacterized protein</fullName>
    </submittedName>
</protein>
<sequence length="124" mass="13622">MPKCLHCGSKNEQNTFSTTTAIIIFTCADVSSVFLLGEKVPDQVTPRCLISHCSPESCASWKNRKQCQSTPPHTHTPYPTPSPSASNLPFCSFLRPSSHKNKSGKAMSCLPLHCQALLIELEDF</sequence>
<reference evidence="2 3" key="1">
    <citation type="submission" date="2021-06" db="EMBL/GenBank/DDBJ databases">
        <authorList>
            <person name="Palmer J.M."/>
        </authorList>
    </citation>
    <scope>NUCLEOTIDE SEQUENCE [LARGE SCALE GENOMIC DNA]</scope>
    <source>
        <strain evidence="2 3">GA_2019</strain>
        <tissue evidence="2">Muscle</tissue>
    </source>
</reference>
<name>A0ABV0N7A9_9TELE</name>
<evidence type="ECO:0000313" key="3">
    <source>
        <dbReference type="Proteomes" id="UP001476798"/>
    </source>
</evidence>
<organism evidence="2 3">
    <name type="scientific">Goodea atripinnis</name>
    <dbReference type="NCBI Taxonomy" id="208336"/>
    <lineage>
        <taxon>Eukaryota</taxon>
        <taxon>Metazoa</taxon>
        <taxon>Chordata</taxon>
        <taxon>Craniata</taxon>
        <taxon>Vertebrata</taxon>
        <taxon>Euteleostomi</taxon>
        <taxon>Actinopterygii</taxon>
        <taxon>Neopterygii</taxon>
        <taxon>Teleostei</taxon>
        <taxon>Neoteleostei</taxon>
        <taxon>Acanthomorphata</taxon>
        <taxon>Ovalentaria</taxon>
        <taxon>Atherinomorphae</taxon>
        <taxon>Cyprinodontiformes</taxon>
        <taxon>Goodeidae</taxon>
        <taxon>Goodea</taxon>
    </lineage>
</organism>
<evidence type="ECO:0000313" key="2">
    <source>
        <dbReference type="EMBL" id="MEQ2167272.1"/>
    </source>
</evidence>
<comment type="caution">
    <text evidence="2">The sequence shown here is derived from an EMBL/GenBank/DDBJ whole genome shotgun (WGS) entry which is preliminary data.</text>
</comment>
<dbReference type="EMBL" id="JAHRIO010030071">
    <property type="protein sequence ID" value="MEQ2167272.1"/>
    <property type="molecule type" value="Genomic_DNA"/>
</dbReference>
<keyword evidence="3" id="KW-1185">Reference proteome</keyword>
<proteinExistence type="predicted"/>
<evidence type="ECO:0000256" key="1">
    <source>
        <dbReference type="SAM" id="MobiDB-lite"/>
    </source>
</evidence>
<accession>A0ABV0N7A9</accession>
<feature type="region of interest" description="Disordered" evidence="1">
    <location>
        <begin position="62"/>
        <end position="84"/>
    </location>
</feature>